<feature type="transmembrane region" description="Helical" evidence="7">
    <location>
        <begin position="77"/>
        <end position="99"/>
    </location>
</feature>
<dbReference type="OrthoDB" id="1650550at2"/>
<evidence type="ECO:0000313" key="9">
    <source>
        <dbReference type="EMBL" id="AQW22312.1"/>
    </source>
</evidence>
<feature type="transmembrane region" description="Helical" evidence="7">
    <location>
        <begin position="343"/>
        <end position="364"/>
    </location>
</feature>
<dbReference type="EMBL" id="CP018906">
    <property type="protein sequence ID" value="AQW22312.1"/>
    <property type="molecule type" value="Genomic_DNA"/>
</dbReference>
<dbReference type="GO" id="GO:0022857">
    <property type="term" value="F:transmembrane transporter activity"/>
    <property type="evidence" value="ECO:0007669"/>
    <property type="project" value="InterPro"/>
</dbReference>
<feature type="transmembrane region" description="Helical" evidence="7">
    <location>
        <begin position="147"/>
        <end position="180"/>
    </location>
</feature>
<comment type="subcellular location">
    <subcellularLocation>
        <location evidence="1">Cell membrane</location>
        <topology evidence="1">Multi-pass membrane protein</topology>
    </subcellularLocation>
</comment>
<reference evidence="9 10" key="1">
    <citation type="journal article" date="2015" name="Genome Announc.">
        <title>Genome Sequence of Lactobacillus curieae CCTCC M 2011381T, a Novel Producer of Gamma-aminobutyric Acid.</title>
        <authorList>
            <person name="Wang Y."/>
            <person name="Wang Y."/>
            <person name="Lang C."/>
            <person name="Wei D."/>
            <person name="Xu P."/>
            <person name="Xie J."/>
        </authorList>
    </citation>
    <scope>NUCLEOTIDE SEQUENCE [LARGE SCALE GENOMIC DNA]</scope>
    <source>
        <strain evidence="9 10">CCTCC M 2011381</strain>
    </source>
</reference>
<keyword evidence="2" id="KW-0813">Transport</keyword>
<evidence type="ECO:0000256" key="5">
    <source>
        <dbReference type="ARBA" id="ARBA00022989"/>
    </source>
</evidence>
<dbReference type="AlphaFoldDB" id="A0A1S6QL11"/>
<proteinExistence type="predicted"/>
<feature type="transmembrane region" description="Helical" evidence="7">
    <location>
        <begin position="252"/>
        <end position="271"/>
    </location>
</feature>
<organism evidence="9 10">
    <name type="scientific">Lentilactobacillus curieae</name>
    <dbReference type="NCBI Taxonomy" id="1138822"/>
    <lineage>
        <taxon>Bacteria</taxon>
        <taxon>Bacillati</taxon>
        <taxon>Bacillota</taxon>
        <taxon>Bacilli</taxon>
        <taxon>Lactobacillales</taxon>
        <taxon>Lactobacillaceae</taxon>
        <taxon>Lentilactobacillus</taxon>
    </lineage>
</organism>
<evidence type="ECO:0000256" key="2">
    <source>
        <dbReference type="ARBA" id="ARBA00022448"/>
    </source>
</evidence>
<dbReference type="InterPro" id="IPR011701">
    <property type="entry name" value="MFS"/>
</dbReference>
<keyword evidence="4 7" id="KW-0812">Transmembrane</keyword>
<keyword evidence="10" id="KW-1185">Reference proteome</keyword>
<dbReference type="KEGG" id="lcu:PL11_003295"/>
<dbReference type="Pfam" id="PF07690">
    <property type="entry name" value="MFS_1"/>
    <property type="match status" value="1"/>
</dbReference>
<feature type="transmembrane region" description="Helical" evidence="7">
    <location>
        <begin position="46"/>
        <end position="65"/>
    </location>
</feature>
<feature type="transmembrane region" description="Helical" evidence="7">
    <location>
        <begin position="371"/>
        <end position="394"/>
    </location>
</feature>
<feature type="transmembrane region" description="Helical" evidence="7">
    <location>
        <begin position="277"/>
        <end position="294"/>
    </location>
</feature>
<evidence type="ECO:0000256" key="6">
    <source>
        <dbReference type="ARBA" id="ARBA00023136"/>
    </source>
</evidence>
<feature type="transmembrane region" description="Helical" evidence="7">
    <location>
        <begin position="301"/>
        <end position="323"/>
    </location>
</feature>
<accession>A0A1S6QL11</accession>
<dbReference type="PANTHER" id="PTHR43124">
    <property type="entry name" value="PURINE EFFLUX PUMP PBUE"/>
    <property type="match status" value="1"/>
</dbReference>
<dbReference type="eggNOG" id="COG2814">
    <property type="taxonomic scope" value="Bacteria"/>
</dbReference>
<dbReference type="InterPro" id="IPR050189">
    <property type="entry name" value="MFS_Efflux_Transporters"/>
</dbReference>
<keyword evidence="5 7" id="KW-1133">Transmembrane helix</keyword>
<evidence type="ECO:0000256" key="3">
    <source>
        <dbReference type="ARBA" id="ARBA00022475"/>
    </source>
</evidence>
<dbReference type="GO" id="GO:0005886">
    <property type="term" value="C:plasma membrane"/>
    <property type="evidence" value="ECO:0007669"/>
    <property type="project" value="UniProtKB-SubCell"/>
</dbReference>
<dbReference type="PANTHER" id="PTHR43124:SF3">
    <property type="entry name" value="CHLORAMPHENICOL EFFLUX PUMP RV0191"/>
    <property type="match status" value="1"/>
</dbReference>
<dbReference type="PROSITE" id="PS50850">
    <property type="entry name" value="MFS"/>
    <property type="match status" value="1"/>
</dbReference>
<keyword evidence="3" id="KW-1003">Cell membrane</keyword>
<feature type="transmembrane region" description="Helical" evidence="7">
    <location>
        <begin position="7"/>
        <end position="26"/>
    </location>
</feature>
<evidence type="ECO:0000256" key="7">
    <source>
        <dbReference type="SAM" id="Phobius"/>
    </source>
</evidence>
<sequence>MKNQNSLLTKAAFLSVSFVLTSAYAIQGALPQLRDALGVSQTQAEYLATTPSFMVMFFVIASPIISRLFKLSDKRMIQIGLTIVGIAGLVPFFISNYWVILVSRLALGIGLGLYNSQAIALISIWYQGNTRSQMLGWRAAAEQLGQAGTLLVAGFLLTFGWHSSFLVYALAFAALVFFSLRVPDTDEVQLEEETDAEDSQPNKTNYPEKVSPMVYVLAAFAFFLVVDFVGMENRFSSIAVAINGSQYHGASMFLSLMLIGATLGGLTYGWIQEKLGFGTVYLGLGLMALSSFMFGFAGDNFVVMVIGLLLIGFPLQLVSPLIFNQLPNLAPLKWQSMATSLVLIGFNLGAFLSPSVAELINHLFGKPNEGLALATPFPVYGIILLVIAAGIYGYKKVSTSKS</sequence>
<dbReference type="Proteomes" id="UP000030361">
    <property type="component" value="Chromosome"/>
</dbReference>
<protein>
    <submittedName>
        <fullName evidence="9">MFS transporter</fullName>
    </submittedName>
</protein>
<feature type="domain" description="Major facilitator superfamily (MFS) profile" evidence="8">
    <location>
        <begin position="7"/>
        <end position="399"/>
    </location>
</feature>
<dbReference type="InterPro" id="IPR036259">
    <property type="entry name" value="MFS_trans_sf"/>
</dbReference>
<evidence type="ECO:0000256" key="1">
    <source>
        <dbReference type="ARBA" id="ARBA00004651"/>
    </source>
</evidence>
<feature type="transmembrane region" description="Helical" evidence="7">
    <location>
        <begin position="213"/>
        <end position="231"/>
    </location>
</feature>
<dbReference type="SUPFAM" id="SSF103473">
    <property type="entry name" value="MFS general substrate transporter"/>
    <property type="match status" value="1"/>
</dbReference>
<dbReference type="InterPro" id="IPR020846">
    <property type="entry name" value="MFS_dom"/>
</dbReference>
<dbReference type="Gene3D" id="1.20.1250.20">
    <property type="entry name" value="MFS general substrate transporter like domains"/>
    <property type="match status" value="1"/>
</dbReference>
<dbReference type="RefSeq" id="WP_035166774.1">
    <property type="nucleotide sequence ID" value="NZ_CP018906.1"/>
</dbReference>
<name>A0A1S6QL11_9LACO</name>
<evidence type="ECO:0000256" key="4">
    <source>
        <dbReference type="ARBA" id="ARBA00022692"/>
    </source>
</evidence>
<evidence type="ECO:0000259" key="8">
    <source>
        <dbReference type="PROSITE" id="PS50850"/>
    </source>
</evidence>
<gene>
    <name evidence="9" type="ORF">PL11_003295</name>
</gene>
<evidence type="ECO:0000313" key="10">
    <source>
        <dbReference type="Proteomes" id="UP000030361"/>
    </source>
</evidence>
<keyword evidence="6 7" id="KW-0472">Membrane</keyword>